<feature type="transmembrane region" description="Helical" evidence="1">
    <location>
        <begin position="63"/>
        <end position="87"/>
    </location>
</feature>
<keyword evidence="1" id="KW-1133">Transmembrane helix</keyword>
<dbReference type="WBParaSite" id="MCU_007374-RA">
    <property type="protein sequence ID" value="MCU_007374-RA"/>
    <property type="gene ID" value="MCU_007374"/>
</dbReference>
<feature type="transmembrane region" description="Helical" evidence="1">
    <location>
        <begin position="18"/>
        <end position="42"/>
    </location>
</feature>
<name>A0A5K3FDW6_MESCO</name>
<organism evidence="2">
    <name type="scientific">Mesocestoides corti</name>
    <name type="common">Flatworm</name>
    <dbReference type="NCBI Taxonomy" id="53468"/>
    <lineage>
        <taxon>Eukaryota</taxon>
        <taxon>Metazoa</taxon>
        <taxon>Spiralia</taxon>
        <taxon>Lophotrochozoa</taxon>
        <taxon>Platyhelminthes</taxon>
        <taxon>Cestoda</taxon>
        <taxon>Eucestoda</taxon>
        <taxon>Cyclophyllidea</taxon>
        <taxon>Mesocestoididae</taxon>
        <taxon>Mesocestoides</taxon>
    </lineage>
</organism>
<evidence type="ECO:0000256" key="1">
    <source>
        <dbReference type="SAM" id="Phobius"/>
    </source>
</evidence>
<accession>A0A5K3FDW6</accession>
<evidence type="ECO:0000313" key="2">
    <source>
        <dbReference type="WBParaSite" id="MCU_007374-RA"/>
    </source>
</evidence>
<keyword evidence="1" id="KW-0812">Transmembrane</keyword>
<sequence>MSSRCSQAFTTWILLNAVYFKIAGALILAVGTASIVCGIVLCRGNTVQIIKGESIQGIYEQMGIPMIIFGGFIELFGLAIVCVVHVITRKYEPIYWTFYKRPELGP</sequence>
<proteinExistence type="predicted"/>
<protein>
    <submittedName>
        <fullName evidence="2">Tetraspanin</fullName>
    </submittedName>
</protein>
<dbReference type="AlphaFoldDB" id="A0A5K3FDW6"/>
<reference evidence="2" key="1">
    <citation type="submission" date="2019-11" db="UniProtKB">
        <authorList>
            <consortium name="WormBaseParasite"/>
        </authorList>
    </citation>
    <scope>IDENTIFICATION</scope>
</reference>
<keyword evidence="1" id="KW-0472">Membrane</keyword>